<dbReference type="GO" id="GO:0005816">
    <property type="term" value="C:spindle pole body"/>
    <property type="evidence" value="ECO:0007669"/>
    <property type="project" value="UniProtKB-ARBA"/>
</dbReference>
<feature type="domain" description="Gamma tubulin complex component C-terminal" evidence="7">
    <location>
        <begin position="574"/>
        <end position="895"/>
    </location>
</feature>
<dbReference type="GO" id="GO:0000278">
    <property type="term" value="P:mitotic cell cycle"/>
    <property type="evidence" value="ECO:0007669"/>
    <property type="project" value="TreeGrafter"/>
</dbReference>
<dbReference type="GO" id="GO:0051011">
    <property type="term" value="F:microtubule minus-end binding"/>
    <property type="evidence" value="ECO:0007669"/>
    <property type="project" value="TreeGrafter"/>
</dbReference>
<evidence type="ECO:0000256" key="4">
    <source>
        <dbReference type="ARBA" id="ARBA00023212"/>
    </source>
</evidence>
<sequence length="919" mass="104234">MTFAAKLGALTDELVEVIITSTPDKVGDGSSHLAWAYTMQCSSARRQHQRQHISRERFNLLRESSHRSLKHHNFLRTNQFDIDKQLVGLEERFRVHHREGLADAFKERLDALSEFRTKWHPDILHFLLELSDKPTQKTRLSDLELLREPEKDLEPPLRWEDIAKEDGWHEEAEIWNTIDYSDHSGDEYGEAKSDTSSVSGETSLSTLDTSVGRRPEAFEIASSDEAALKVVQDSQAWRVKGKKTASSARPQKVAITEFQAMREALFMLQGLPTTLFQKDGLADPAYQISSLEWDTHKALVSSFAESGRQVSQIRTFSKRSQTAPLFQVFRDNVIACLQSFDERLSNIQSSLAVAREDTVISMAAVLEELRPRMEPLVSLSEIIRQLYDPANGGAFRFLELVYDEISRAQLSGRDSTYNFLGRIFFSCFQVYLRPIRLWMSEGQLVPGDKIFFVSESPTQVPLRQVWQEQFKMRRTSEGVLHAPSFLQPSVGKIFTAGKSIVVLKHLGKFDALRQLWDDHEPPLTFEAVCPPGLELAPFPELFTSAFTLWMQSKYHATSETLKQALFDSCNLESNIGALHHLFLMADGAAADEFCKGIFARLDALRPDWHDRYSLTGLAQEAFSPRVDTTRLFVTVRIEGQKKSVVAGRDLIRTALPEITLQYRLPWPVQLVVTEDTAAQYQAVFTFLMQIRRAIGLIQRNRILEELASRSDVWGSKALYYLLRSKLMWFCNCIQTYLATLVLAPYTESLRWKMREAYDVDAMIRLHEAFVKQVIDAACLGRKLDPIRSGILDIMDLAAKLEDAQSASVAEEAEEQQELSRLSIMSSPMKASPRRRKPAVYAEDSDDEGAERLGTRTKRGAINAGKGYLECLREIKTDFERHLKFICGGLRGVARASSDEAAVKWDLLAEMLEVGVKEGA</sequence>
<evidence type="ECO:0000256" key="3">
    <source>
        <dbReference type="ARBA" id="ARBA00022701"/>
    </source>
</evidence>
<dbReference type="GO" id="GO:0005874">
    <property type="term" value="C:microtubule"/>
    <property type="evidence" value="ECO:0007669"/>
    <property type="project" value="UniProtKB-KW"/>
</dbReference>
<dbReference type="GO" id="GO:0007020">
    <property type="term" value="P:microtubule nucleation"/>
    <property type="evidence" value="ECO:0007669"/>
    <property type="project" value="InterPro"/>
</dbReference>
<dbReference type="InterPro" id="IPR041470">
    <property type="entry name" value="GCP_N"/>
</dbReference>
<feature type="region of interest" description="Disordered" evidence="6">
    <location>
        <begin position="186"/>
        <end position="208"/>
    </location>
</feature>
<keyword evidence="4 5" id="KW-0206">Cytoskeleton</keyword>
<dbReference type="EMBL" id="MLGG01000035">
    <property type="protein sequence ID" value="KAK1453872.1"/>
    <property type="molecule type" value="Genomic_DNA"/>
</dbReference>
<keyword evidence="3 5" id="KW-0493">Microtubule</keyword>
<dbReference type="GO" id="GO:0043015">
    <property type="term" value="F:gamma-tubulin binding"/>
    <property type="evidence" value="ECO:0007669"/>
    <property type="project" value="InterPro"/>
</dbReference>
<proteinExistence type="inferred from homology"/>
<evidence type="ECO:0000256" key="6">
    <source>
        <dbReference type="SAM" id="MobiDB-lite"/>
    </source>
</evidence>
<name>A0AAI9XLD7_9PEZI</name>
<evidence type="ECO:0000313" key="11">
    <source>
        <dbReference type="Proteomes" id="UP001239795"/>
    </source>
</evidence>
<organism evidence="10 11">
    <name type="scientific">Colletotrichum melonis</name>
    <dbReference type="NCBI Taxonomy" id="1209925"/>
    <lineage>
        <taxon>Eukaryota</taxon>
        <taxon>Fungi</taxon>
        <taxon>Dikarya</taxon>
        <taxon>Ascomycota</taxon>
        <taxon>Pezizomycotina</taxon>
        <taxon>Sordariomycetes</taxon>
        <taxon>Hypocreomycetidae</taxon>
        <taxon>Glomerellales</taxon>
        <taxon>Glomerellaceae</taxon>
        <taxon>Colletotrichum</taxon>
        <taxon>Colletotrichum acutatum species complex</taxon>
    </lineage>
</organism>
<dbReference type="InterPro" id="IPR032797">
    <property type="entry name" value="Mod21_N"/>
</dbReference>
<dbReference type="Proteomes" id="UP001239795">
    <property type="component" value="Unassembled WGS sequence"/>
</dbReference>
<comment type="subcellular location">
    <subcellularLocation>
        <location evidence="5">Cytoplasm</location>
        <location evidence="5">Cytoskeleton</location>
        <location evidence="5">Microtubule organizing center</location>
    </subcellularLocation>
</comment>
<comment type="similarity">
    <text evidence="1 5">Belongs to the TUBGCP family.</text>
</comment>
<gene>
    <name evidence="10" type="ORF">CMEL01_05531</name>
</gene>
<evidence type="ECO:0000256" key="2">
    <source>
        <dbReference type="ARBA" id="ARBA00022490"/>
    </source>
</evidence>
<dbReference type="GO" id="GO:0000922">
    <property type="term" value="C:spindle pole"/>
    <property type="evidence" value="ECO:0007669"/>
    <property type="project" value="InterPro"/>
</dbReference>
<comment type="caution">
    <text evidence="10">The sequence shown here is derived from an EMBL/GenBank/DDBJ whole genome shotgun (WGS) entry which is preliminary data.</text>
</comment>
<dbReference type="GO" id="GO:0051225">
    <property type="term" value="P:spindle assembly"/>
    <property type="evidence" value="ECO:0007669"/>
    <property type="project" value="TreeGrafter"/>
</dbReference>
<dbReference type="InterPro" id="IPR007259">
    <property type="entry name" value="GCP"/>
</dbReference>
<evidence type="ECO:0000313" key="10">
    <source>
        <dbReference type="EMBL" id="KAK1453872.1"/>
    </source>
</evidence>
<dbReference type="GO" id="GO:0051321">
    <property type="term" value="P:meiotic cell cycle"/>
    <property type="evidence" value="ECO:0007669"/>
    <property type="project" value="TreeGrafter"/>
</dbReference>
<reference evidence="10 11" key="1">
    <citation type="submission" date="2016-10" db="EMBL/GenBank/DDBJ databases">
        <title>The genome sequence of Colletotrichum fioriniae PJ7.</title>
        <authorList>
            <person name="Baroncelli R."/>
        </authorList>
    </citation>
    <scope>NUCLEOTIDE SEQUENCE [LARGE SCALE GENOMIC DNA]</scope>
    <source>
        <strain evidence="10">Col 31</strain>
    </source>
</reference>
<accession>A0AAI9XLD7</accession>
<feature type="domain" description="Gamma tubulin complex component protein N-terminal" evidence="9">
    <location>
        <begin position="261"/>
        <end position="567"/>
    </location>
</feature>
<feature type="compositionally biased region" description="Polar residues" evidence="6">
    <location>
        <begin position="194"/>
        <end position="208"/>
    </location>
</feature>
<dbReference type="Pfam" id="PF04130">
    <property type="entry name" value="GCP_C_terminal"/>
    <property type="match status" value="1"/>
</dbReference>
<dbReference type="InterPro" id="IPR042241">
    <property type="entry name" value="GCP_C_sf"/>
</dbReference>
<dbReference type="PANTHER" id="PTHR19302:SF33">
    <property type="entry name" value="GAMMA-TUBULIN COMPLEX COMPONENT 5"/>
    <property type="match status" value="1"/>
</dbReference>
<keyword evidence="11" id="KW-1185">Reference proteome</keyword>
<evidence type="ECO:0000256" key="5">
    <source>
        <dbReference type="RuleBase" id="RU363050"/>
    </source>
</evidence>
<evidence type="ECO:0000259" key="9">
    <source>
        <dbReference type="Pfam" id="PF17681"/>
    </source>
</evidence>
<dbReference type="GO" id="GO:0000930">
    <property type="term" value="C:gamma-tubulin complex"/>
    <property type="evidence" value="ECO:0007669"/>
    <property type="project" value="TreeGrafter"/>
</dbReference>
<dbReference type="AlphaFoldDB" id="A0AAI9XLD7"/>
<protein>
    <recommendedName>
        <fullName evidence="5">Spindle pole body component</fullName>
    </recommendedName>
</protein>
<keyword evidence="2 5" id="KW-0963">Cytoplasm</keyword>
<evidence type="ECO:0000256" key="1">
    <source>
        <dbReference type="ARBA" id="ARBA00010337"/>
    </source>
</evidence>
<dbReference type="Gene3D" id="1.20.120.1900">
    <property type="entry name" value="Gamma-tubulin complex, C-terminal domain"/>
    <property type="match status" value="1"/>
</dbReference>
<evidence type="ECO:0000259" key="8">
    <source>
        <dbReference type="Pfam" id="PF14609"/>
    </source>
</evidence>
<dbReference type="Pfam" id="PF14609">
    <property type="entry name" value="GCP5-Mod21_N"/>
    <property type="match status" value="1"/>
</dbReference>
<feature type="domain" description="Gamma-Tubulin ring complex non-core subunit mod21 N-terminal" evidence="8">
    <location>
        <begin position="95"/>
        <end position="184"/>
    </location>
</feature>
<dbReference type="CDD" id="cd22572">
    <property type="entry name" value="GCP5_NTD"/>
    <property type="match status" value="1"/>
</dbReference>
<dbReference type="PANTHER" id="PTHR19302">
    <property type="entry name" value="GAMMA TUBULIN COMPLEX PROTEIN"/>
    <property type="match status" value="1"/>
</dbReference>
<dbReference type="InterPro" id="IPR059169">
    <property type="entry name" value="GCP5_N_ext"/>
</dbReference>
<dbReference type="Pfam" id="PF17681">
    <property type="entry name" value="GCP_N_terminal"/>
    <property type="match status" value="1"/>
</dbReference>
<dbReference type="GO" id="GO:0031122">
    <property type="term" value="P:cytoplasmic microtubule organization"/>
    <property type="evidence" value="ECO:0007669"/>
    <property type="project" value="TreeGrafter"/>
</dbReference>
<feature type="region of interest" description="Disordered" evidence="6">
    <location>
        <begin position="819"/>
        <end position="852"/>
    </location>
</feature>
<dbReference type="InterPro" id="IPR040457">
    <property type="entry name" value="GCP_C"/>
</dbReference>
<evidence type="ECO:0000259" key="7">
    <source>
        <dbReference type="Pfam" id="PF04130"/>
    </source>
</evidence>